<dbReference type="OrthoDB" id="2721009at2"/>
<dbReference type="Proteomes" id="UP000052946">
    <property type="component" value="Unassembled WGS sequence"/>
</dbReference>
<proteinExistence type="predicted"/>
<comment type="caution">
    <text evidence="1">The sequence shown here is derived from an EMBL/GenBank/DDBJ whole genome shotgun (WGS) entry which is preliminary data.</text>
</comment>
<dbReference type="RefSeq" id="WP_058950282.1">
    <property type="nucleotide sequence ID" value="NZ_BBXV01000024.1"/>
</dbReference>
<evidence type="ECO:0000313" key="1">
    <source>
        <dbReference type="EMBL" id="GAQ18175.1"/>
    </source>
</evidence>
<sequence length="106" mass="12070">MEENVSLRELKAYVEKKTSKKTILKVMWNDQEKITLLITPNMKINSFILDEKEGYVFYDLEGKPIQQAIPCVLPEAAVIGAKVKLTKQIKMMDQALSKEDMAALLP</sequence>
<name>A0A0U9H6N6_9BACI</name>
<dbReference type="EMBL" id="BBXV01000024">
    <property type="protein sequence ID" value="GAQ18175.1"/>
    <property type="molecule type" value="Genomic_DNA"/>
</dbReference>
<organism evidence="1 2">
    <name type="scientific">Oceanobacillus picturae</name>
    <dbReference type="NCBI Taxonomy" id="171693"/>
    <lineage>
        <taxon>Bacteria</taxon>
        <taxon>Bacillati</taxon>
        <taxon>Bacillota</taxon>
        <taxon>Bacilli</taxon>
        <taxon>Bacillales</taxon>
        <taxon>Bacillaceae</taxon>
        <taxon>Oceanobacillus</taxon>
    </lineage>
</organism>
<protein>
    <submittedName>
        <fullName evidence="1">Foldase prsA</fullName>
    </submittedName>
</protein>
<dbReference type="AlphaFoldDB" id="A0A0U9H6N6"/>
<evidence type="ECO:0000313" key="2">
    <source>
        <dbReference type="Proteomes" id="UP000052946"/>
    </source>
</evidence>
<gene>
    <name evidence="1" type="ORF">OPHB3_2114</name>
</gene>
<reference evidence="1 2" key="2">
    <citation type="journal article" date="2016" name="Genome Announc.">
        <title>Draft Genome Sequence of Oceanobacillus picturae Heshi-B3, Isolated from Fermented Rice Bran in a Traditional Japanese Seafood Dish.</title>
        <authorList>
            <person name="Akuzawa S."/>
            <person name="Nagaoka J."/>
            <person name="Kanekatsu M."/>
            <person name="Kanesaki Y."/>
            <person name="Suzuki T."/>
        </authorList>
    </citation>
    <scope>NUCLEOTIDE SEQUENCE [LARGE SCALE GENOMIC DNA]</scope>
    <source>
        <strain evidence="1 2">Heshi-B3</strain>
    </source>
</reference>
<reference evidence="2" key="1">
    <citation type="submission" date="2015-07" db="EMBL/GenBank/DDBJ databases">
        <title>Draft Genome Sequence of Oceanobacillus picturae Heshi-B3 that Was Isolated from Fermented Rice Bran with Aging Salted Mackerel, Which Was Named Heshiko as Traditional Fermented Seafood in Japan.</title>
        <authorList>
            <person name="Akuzawa S."/>
            <person name="Nakagawa J."/>
            <person name="Kanekatsu T."/>
            <person name="Kanesaki Y."/>
            <person name="Suzuki T."/>
        </authorList>
    </citation>
    <scope>NUCLEOTIDE SEQUENCE [LARGE SCALE GENOMIC DNA]</scope>
    <source>
        <strain evidence="2">Heshi-B3</strain>
    </source>
</reference>
<accession>A0A0U9H6N6</accession>